<dbReference type="EMBL" id="KZ293785">
    <property type="protein sequence ID" value="PBK79339.1"/>
    <property type="molecule type" value="Genomic_DNA"/>
</dbReference>
<proteinExistence type="predicted"/>
<dbReference type="InParanoid" id="A0A2H3C8E4"/>
<evidence type="ECO:0008006" key="3">
    <source>
        <dbReference type="Google" id="ProtNLM"/>
    </source>
</evidence>
<protein>
    <recommendedName>
        <fullName evidence="3">CxC2-like cysteine cluster KDZ transposase-associated domain-containing protein</fullName>
    </recommendedName>
</protein>
<dbReference type="OrthoDB" id="3257613at2759"/>
<keyword evidence="2" id="KW-1185">Reference proteome</keyword>
<name>A0A2H3C8E4_ARMGA</name>
<reference evidence="2" key="1">
    <citation type="journal article" date="2017" name="Nat. Ecol. Evol.">
        <title>Genome expansion and lineage-specific genetic innovations in the forest pathogenic fungi Armillaria.</title>
        <authorList>
            <person name="Sipos G."/>
            <person name="Prasanna A.N."/>
            <person name="Walter M.C."/>
            <person name="O'Connor E."/>
            <person name="Balint B."/>
            <person name="Krizsan K."/>
            <person name="Kiss B."/>
            <person name="Hess J."/>
            <person name="Varga T."/>
            <person name="Slot J."/>
            <person name="Riley R."/>
            <person name="Boka B."/>
            <person name="Rigling D."/>
            <person name="Barry K."/>
            <person name="Lee J."/>
            <person name="Mihaltcheva S."/>
            <person name="LaButti K."/>
            <person name="Lipzen A."/>
            <person name="Waldron R."/>
            <person name="Moloney N.M."/>
            <person name="Sperisen C."/>
            <person name="Kredics L."/>
            <person name="Vagvoelgyi C."/>
            <person name="Patrignani A."/>
            <person name="Fitzpatrick D."/>
            <person name="Nagy I."/>
            <person name="Doyle S."/>
            <person name="Anderson J.B."/>
            <person name="Grigoriev I.V."/>
            <person name="Gueldener U."/>
            <person name="Muensterkoetter M."/>
            <person name="Nagy L.G."/>
        </authorList>
    </citation>
    <scope>NUCLEOTIDE SEQUENCE [LARGE SCALE GENOMIC DNA]</scope>
    <source>
        <strain evidence="2">Ar21-2</strain>
    </source>
</reference>
<dbReference type="OMA" id="VAFACIW"/>
<gene>
    <name evidence="1" type="ORF">ARMGADRAFT_951009</name>
</gene>
<evidence type="ECO:0000313" key="1">
    <source>
        <dbReference type="EMBL" id="PBK79339.1"/>
    </source>
</evidence>
<accession>A0A2H3C8E4</accession>
<dbReference type="Proteomes" id="UP000217790">
    <property type="component" value="Unassembled WGS sequence"/>
</dbReference>
<evidence type="ECO:0000313" key="2">
    <source>
        <dbReference type="Proteomes" id="UP000217790"/>
    </source>
</evidence>
<dbReference type="AlphaFoldDB" id="A0A2H3C8E4"/>
<dbReference type="STRING" id="47427.A0A2H3C8E4"/>
<feature type="non-terminal residue" evidence="1">
    <location>
        <position position="1"/>
    </location>
</feature>
<organism evidence="1 2">
    <name type="scientific">Armillaria gallica</name>
    <name type="common">Bulbous honey fungus</name>
    <name type="synonym">Armillaria bulbosa</name>
    <dbReference type="NCBI Taxonomy" id="47427"/>
    <lineage>
        <taxon>Eukaryota</taxon>
        <taxon>Fungi</taxon>
        <taxon>Dikarya</taxon>
        <taxon>Basidiomycota</taxon>
        <taxon>Agaricomycotina</taxon>
        <taxon>Agaricomycetes</taxon>
        <taxon>Agaricomycetidae</taxon>
        <taxon>Agaricales</taxon>
        <taxon>Marasmiineae</taxon>
        <taxon>Physalacriaceae</taxon>
        <taxon>Armillaria</taxon>
    </lineage>
</organism>
<sequence>LEFLHILSLCSKVLVYDFYHTLEKTSVNTGMAVSKVRIKMLMRMKLQWVHLKMLKWGGRAQVNDGMATTKPGDLAVLCPSCPHPGINLLLGWENAPPEFQSVAFACIWVGI</sequence>